<dbReference type="Proteomes" id="UP000030671">
    <property type="component" value="Unassembled WGS sequence"/>
</dbReference>
<evidence type="ECO:0000313" key="2">
    <source>
        <dbReference type="EMBL" id="ETW84312.1"/>
    </source>
</evidence>
<evidence type="ECO:0000313" key="3">
    <source>
        <dbReference type="Proteomes" id="UP000030671"/>
    </source>
</evidence>
<dbReference type="eggNOG" id="ENOG502STXR">
    <property type="taxonomic scope" value="Eukaryota"/>
</dbReference>
<dbReference type="AlphaFoldDB" id="W4KEQ2"/>
<dbReference type="HOGENOM" id="CLU_118681_0_0_1"/>
<accession>W4KEQ2</accession>
<dbReference type="EMBL" id="KI925456">
    <property type="protein sequence ID" value="ETW84312.1"/>
    <property type="molecule type" value="Genomic_DNA"/>
</dbReference>
<evidence type="ECO:0000259" key="1">
    <source>
        <dbReference type="Pfam" id="PF20236"/>
    </source>
</evidence>
<dbReference type="Pfam" id="PF20236">
    <property type="entry name" value="DUF6593"/>
    <property type="match status" value="1"/>
</dbReference>
<proteinExistence type="predicted"/>
<dbReference type="RefSeq" id="XP_009543996.1">
    <property type="nucleotide sequence ID" value="XM_009545701.1"/>
</dbReference>
<protein>
    <recommendedName>
        <fullName evidence="1">DUF6593 domain-containing protein</fullName>
    </recommendedName>
</protein>
<dbReference type="InterPro" id="IPR046528">
    <property type="entry name" value="DUF6593"/>
</dbReference>
<sequence>MPATDIVLRFAYPPPETNSDFRTFNVYRVSEESTEQVELYKVHIIAAPSATVLLMITQFYHPNTGMPIGGTTFHRKNLNTMKWETAGEIEWTSNTNARIYFGIDEVSIRDLRKPKNANSKSRRFKASGSEYKWKIAEKNTDLLKKIMVRPQCVDSRGRTVATWGQAEQTLRVEGRVGSILDRIVVTCLLHIWMRRQGQW</sequence>
<reference evidence="2 3" key="1">
    <citation type="journal article" date="2012" name="New Phytol.">
        <title>Insight into trade-off between wood decay and parasitism from the genome of a fungal forest pathogen.</title>
        <authorList>
            <person name="Olson A."/>
            <person name="Aerts A."/>
            <person name="Asiegbu F."/>
            <person name="Belbahri L."/>
            <person name="Bouzid O."/>
            <person name="Broberg A."/>
            <person name="Canback B."/>
            <person name="Coutinho P.M."/>
            <person name="Cullen D."/>
            <person name="Dalman K."/>
            <person name="Deflorio G."/>
            <person name="van Diepen L.T."/>
            <person name="Dunand C."/>
            <person name="Duplessis S."/>
            <person name="Durling M."/>
            <person name="Gonthier P."/>
            <person name="Grimwood J."/>
            <person name="Fossdal C.G."/>
            <person name="Hansson D."/>
            <person name="Henrissat B."/>
            <person name="Hietala A."/>
            <person name="Himmelstrand K."/>
            <person name="Hoffmeister D."/>
            <person name="Hogberg N."/>
            <person name="James T.Y."/>
            <person name="Karlsson M."/>
            <person name="Kohler A."/>
            <person name="Kues U."/>
            <person name="Lee Y.H."/>
            <person name="Lin Y.C."/>
            <person name="Lind M."/>
            <person name="Lindquist E."/>
            <person name="Lombard V."/>
            <person name="Lucas S."/>
            <person name="Lunden K."/>
            <person name="Morin E."/>
            <person name="Murat C."/>
            <person name="Park J."/>
            <person name="Raffaello T."/>
            <person name="Rouze P."/>
            <person name="Salamov A."/>
            <person name="Schmutz J."/>
            <person name="Solheim H."/>
            <person name="Stahlberg J."/>
            <person name="Velez H."/>
            <person name="de Vries R.P."/>
            <person name="Wiebenga A."/>
            <person name="Woodward S."/>
            <person name="Yakovlev I."/>
            <person name="Garbelotto M."/>
            <person name="Martin F."/>
            <person name="Grigoriev I.V."/>
            <person name="Stenlid J."/>
        </authorList>
    </citation>
    <scope>NUCLEOTIDE SEQUENCE [LARGE SCALE GENOMIC DNA]</scope>
    <source>
        <strain evidence="2 3">TC 32-1</strain>
    </source>
</reference>
<dbReference type="KEGG" id="hir:HETIRDRAFT_416015"/>
<name>W4KEQ2_HETIT</name>
<organism evidence="2 3">
    <name type="scientific">Heterobasidion irregulare (strain TC 32-1)</name>
    <dbReference type="NCBI Taxonomy" id="747525"/>
    <lineage>
        <taxon>Eukaryota</taxon>
        <taxon>Fungi</taxon>
        <taxon>Dikarya</taxon>
        <taxon>Basidiomycota</taxon>
        <taxon>Agaricomycotina</taxon>
        <taxon>Agaricomycetes</taxon>
        <taxon>Russulales</taxon>
        <taxon>Bondarzewiaceae</taxon>
        <taxon>Heterobasidion</taxon>
        <taxon>Heterobasidion annosum species complex</taxon>
    </lineage>
</organism>
<keyword evidence="3" id="KW-1185">Reference proteome</keyword>
<dbReference type="InParanoid" id="W4KEQ2"/>
<gene>
    <name evidence="2" type="ORF">HETIRDRAFT_416015</name>
</gene>
<feature type="domain" description="DUF6593" evidence="1">
    <location>
        <begin position="71"/>
        <end position="195"/>
    </location>
</feature>
<dbReference type="OrthoDB" id="3132420at2759"/>
<dbReference type="GeneID" id="20673283"/>